<evidence type="ECO:0000313" key="3">
    <source>
        <dbReference type="Proteomes" id="UP000326950"/>
    </source>
</evidence>
<dbReference type="PANTHER" id="PTHR37014:SF10">
    <property type="entry name" value="RICH PROTEIN MS8, PUTATIVE (AFU_ORTHOLOGUE AFUA_7G05650)-RELATED"/>
    <property type="match status" value="1"/>
</dbReference>
<gene>
    <name evidence="2" type="ORF">BDV40DRAFT_171066</name>
</gene>
<name>A0A5N6UTP4_ASPTM</name>
<dbReference type="PANTHER" id="PTHR37014">
    <property type="entry name" value="EXPRESSION LETHALITY PROTEIN HEL10, PUTATIVE (AFU_ORTHOLOGUE AFUA_1G06580)-RELATED"/>
    <property type="match status" value="1"/>
</dbReference>
<evidence type="ECO:0008006" key="4">
    <source>
        <dbReference type="Google" id="ProtNLM"/>
    </source>
</evidence>
<dbReference type="Proteomes" id="UP000326950">
    <property type="component" value="Unassembled WGS sequence"/>
</dbReference>
<dbReference type="AlphaFoldDB" id="A0A5N6UTP4"/>
<accession>A0A5N6UTP4</accession>
<protein>
    <recommendedName>
        <fullName evidence="4">Glycine zipper 2TM domain-containing protein</fullName>
    </recommendedName>
</protein>
<evidence type="ECO:0000313" key="2">
    <source>
        <dbReference type="EMBL" id="KAE8162009.1"/>
    </source>
</evidence>
<organism evidence="2 3">
    <name type="scientific">Aspergillus tamarii</name>
    <dbReference type="NCBI Taxonomy" id="41984"/>
    <lineage>
        <taxon>Eukaryota</taxon>
        <taxon>Fungi</taxon>
        <taxon>Dikarya</taxon>
        <taxon>Ascomycota</taxon>
        <taxon>Pezizomycotina</taxon>
        <taxon>Eurotiomycetes</taxon>
        <taxon>Eurotiomycetidae</taxon>
        <taxon>Eurotiales</taxon>
        <taxon>Aspergillaceae</taxon>
        <taxon>Aspergillus</taxon>
        <taxon>Aspergillus subgen. Circumdati</taxon>
    </lineage>
</organism>
<keyword evidence="3" id="KW-1185">Reference proteome</keyword>
<feature type="region of interest" description="Disordered" evidence="1">
    <location>
        <begin position="134"/>
        <end position="183"/>
    </location>
</feature>
<feature type="region of interest" description="Disordered" evidence="1">
    <location>
        <begin position="15"/>
        <end position="37"/>
    </location>
</feature>
<dbReference type="OrthoDB" id="4227542at2759"/>
<feature type="compositionally biased region" description="Basic and acidic residues" evidence="1">
    <location>
        <begin position="134"/>
        <end position="146"/>
    </location>
</feature>
<feature type="compositionally biased region" description="Gly residues" evidence="1">
    <location>
        <begin position="84"/>
        <end position="96"/>
    </location>
</feature>
<evidence type="ECO:0000256" key="1">
    <source>
        <dbReference type="SAM" id="MobiDB-lite"/>
    </source>
</evidence>
<dbReference type="EMBL" id="ML738634">
    <property type="protein sequence ID" value="KAE8162009.1"/>
    <property type="molecule type" value="Genomic_DNA"/>
</dbReference>
<reference evidence="2 3" key="1">
    <citation type="submission" date="2019-04" db="EMBL/GenBank/DDBJ databases">
        <title>Friends and foes A comparative genomics study of 23 Aspergillus species from section Flavi.</title>
        <authorList>
            <consortium name="DOE Joint Genome Institute"/>
            <person name="Kjaerbolling I."/>
            <person name="Vesth T."/>
            <person name="Frisvad J.C."/>
            <person name="Nybo J.L."/>
            <person name="Theobald S."/>
            <person name="Kildgaard S."/>
            <person name="Isbrandt T."/>
            <person name="Kuo A."/>
            <person name="Sato A."/>
            <person name="Lyhne E.K."/>
            <person name="Kogle M.E."/>
            <person name="Wiebenga A."/>
            <person name="Kun R.S."/>
            <person name="Lubbers R.J."/>
            <person name="Makela M.R."/>
            <person name="Barry K."/>
            <person name="Chovatia M."/>
            <person name="Clum A."/>
            <person name="Daum C."/>
            <person name="Haridas S."/>
            <person name="He G."/>
            <person name="LaButti K."/>
            <person name="Lipzen A."/>
            <person name="Mondo S."/>
            <person name="Riley R."/>
            <person name="Salamov A."/>
            <person name="Simmons B.A."/>
            <person name="Magnuson J.K."/>
            <person name="Henrissat B."/>
            <person name="Mortensen U.H."/>
            <person name="Larsen T.O."/>
            <person name="Devries R.P."/>
            <person name="Grigoriev I.V."/>
            <person name="Machida M."/>
            <person name="Baker S.E."/>
            <person name="Andersen M.R."/>
        </authorList>
    </citation>
    <scope>NUCLEOTIDE SEQUENCE [LARGE SCALE GENOMIC DNA]</scope>
    <source>
        <strain evidence="2 3">CBS 117626</strain>
    </source>
</reference>
<sequence>MDSLLDTIRDTTVALAPAPAPPTTTMAAADSTSTTSNPMVVSRTMASSKDMVSRVATKGMYPHQHLPTLLDQSTNFSSHRSGEQGPGGAQDGERGLGGALAGGLAGGFAGHKADHGFLGAVGGAILGHIAQDGWKQHKDKKEHEQQQQEYGGYGGSQYGGPPSQGGSGGNPMMDQLGSFFNKR</sequence>
<feature type="region of interest" description="Disordered" evidence="1">
    <location>
        <begin position="73"/>
        <end position="96"/>
    </location>
</feature>
<feature type="compositionally biased region" description="Gly residues" evidence="1">
    <location>
        <begin position="151"/>
        <end position="169"/>
    </location>
</feature>
<proteinExistence type="predicted"/>